<dbReference type="OMA" id="PKNHIVK"/>
<evidence type="ECO:0000256" key="7">
    <source>
        <dbReference type="SAM" id="Phobius"/>
    </source>
</evidence>
<dbReference type="InterPro" id="IPR029044">
    <property type="entry name" value="Nucleotide-diphossugar_trans"/>
</dbReference>
<dbReference type="GO" id="GO:0016020">
    <property type="term" value="C:membrane"/>
    <property type="evidence" value="ECO:0007669"/>
    <property type="project" value="UniProtKB-SubCell"/>
</dbReference>
<feature type="transmembrane region" description="Helical" evidence="7">
    <location>
        <begin position="49"/>
        <end position="70"/>
    </location>
</feature>
<comment type="caution">
    <text evidence="9">The sequence shown here is derived from an EMBL/GenBank/DDBJ whole genome shotgun (WGS) entry which is preliminary data.</text>
</comment>
<evidence type="ECO:0000256" key="4">
    <source>
        <dbReference type="ARBA" id="ARBA00022692"/>
    </source>
</evidence>
<evidence type="ECO:0000313" key="9">
    <source>
        <dbReference type="EMBL" id="NYR14764.1"/>
    </source>
</evidence>
<dbReference type="Gene3D" id="3.90.550.10">
    <property type="entry name" value="Spore Coat Polysaccharide Biosynthesis Protein SpsA, Chain A"/>
    <property type="match status" value="1"/>
</dbReference>
<name>A0A7L4P7X5_9CREN</name>
<evidence type="ECO:0000313" key="10">
    <source>
        <dbReference type="Proteomes" id="UP000554766"/>
    </source>
</evidence>
<reference evidence="9 10" key="1">
    <citation type="journal article" date="2020" name="Nat. Commun.">
        <title>The structures of two archaeal type IV pili illuminate evolutionary relationships.</title>
        <authorList>
            <person name="Wang F."/>
            <person name="Baquero D.P."/>
            <person name="Su Z."/>
            <person name="Beltran L.C."/>
            <person name="Prangishvili D."/>
            <person name="Krupovic M."/>
            <person name="Egelman E.H."/>
        </authorList>
    </citation>
    <scope>NUCLEOTIDE SEQUENCE [LARGE SCALE GENOMIC DNA]</scope>
    <source>
        <strain evidence="9 10">2GA</strain>
    </source>
</reference>
<dbReference type="RefSeq" id="WP_011900201.1">
    <property type="nucleotide sequence ID" value="NZ_JAAVJF010000001.1"/>
</dbReference>
<keyword evidence="6 7" id="KW-0472">Membrane</keyword>
<organism evidence="9 10">
    <name type="scientific">Pyrobaculum arsenaticum</name>
    <dbReference type="NCBI Taxonomy" id="121277"/>
    <lineage>
        <taxon>Archaea</taxon>
        <taxon>Thermoproteota</taxon>
        <taxon>Thermoprotei</taxon>
        <taxon>Thermoproteales</taxon>
        <taxon>Thermoproteaceae</taxon>
        <taxon>Pyrobaculum</taxon>
    </lineage>
</organism>
<protein>
    <submittedName>
        <fullName evidence="9">Glycosyltransferase family 2 protein</fullName>
    </submittedName>
</protein>
<dbReference type="PANTHER" id="PTHR43867">
    <property type="entry name" value="CELLULOSE SYNTHASE CATALYTIC SUBUNIT A [UDP-FORMING]"/>
    <property type="match status" value="1"/>
</dbReference>
<keyword evidence="2" id="KW-0328">Glycosyltransferase</keyword>
<dbReference type="SUPFAM" id="SSF53448">
    <property type="entry name" value="Nucleotide-diphospho-sugar transferases"/>
    <property type="match status" value="1"/>
</dbReference>
<evidence type="ECO:0000256" key="1">
    <source>
        <dbReference type="ARBA" id="ARBA00004141"/>
    </source>
</evidence>
<dbReference type="CDD" id="cd06423">
    <property type="entry name" value="CESA_like"/>
    <property type="match status" value="1"/>
</dbReference>
<feature type="domain" description="Glycosyltransferase 2-like" evidence="8">
    <location>
        <begin position="176"/>
        <end position="363"/>
    </location>
</feature>
<dbReference type="InterPro" id="IPR050321">
    <property type="entry name" value="Glycosyltr_2/OpgH_subfam"/>
</dbReference>
<evidence type="ECO:0000259" key="8">
    <source>
        <dbReference type="Pfam" id="PF13632"/>
    </source>
</evidence>
<evidence type="ECO:0000256" key="3">
    <source>
        <dbReference type="ARBA" id="ARBA00022679"/>
    </source>
</evidence>
<evidence type="ECO:0000256" key="5">
    <source>
        <dbReference type="ARBA" id="ARBA00022989"/>
    </source>
</evidence>
<feature type="transmembrane region" description="Helical" evidence="7">
    <location>
        <begin position="454"/>
        <end position="473"/>
    </location>
</feature>
<keyword evidence="4 7" id="KW-0812">Transmembrane</keyword>
<feature type="transmembrane region" description="Helical" evidence="7">
    <location>
        <begin position="310"/>
        <end position="330"/>
    </location>
</feature>
<feature type="transmembrane region" description="Helical" evidence="7">
    <location>
        <begin position="413"/>
        <end position="433"/>
    </location>
</feature>
<gene>
    <name evidence="9" type="ORF">HC235_02050</name>
</gene>
<keyword evidence="3 9" id="KW-0808">Transferase</keyword>
<dbReference type="PANTHER" id="PTHR43867:SF2">
    <property type="entry name" value="CELLULOSE SYNTHASE CATALYTIC SUBUNIT A [UDP-FORMING]"/>
    <property type="match status" value="1"/>
</dbReference>
<sequence>MVNITLPNITIPQISPDVLNDTLRILNKTRQGPVTVPNAPAIPPWLENALLTIYLALLALSILLIAHYIYYARHSSRQPPDLRADPADAPLSIIIPVKNESPETVAQAVKRLAALNCPDAEIIVVSDDPPDAFEEIRKAVESLAVPNAKALRRPQPVGYKGVALNWAAERARGEILLFLDVDSVPPPDLCHRARAVGEREILFLGWDGYAPVKTPIATLQLFLYKYLLFHVAIVGRHNTGHPIFALGSGIAVRKKFLQEMGGFCNCTADDYDISMKAYLHGGRVVYSPGVPVYVEVPGGYAAFKKQYARWTYNSAYLLAAYGLKIFRLWMPLPHRISVFLNVATHPLMIMTTFAIMLSGLAMGYMGILLPPLHILILQLALGIAALVQVYYVYKLARRDGHSFVAVAGKLAKSAALLLVLSPYLAFYVVLGTLRRRIRWHITPKGLASVLSGRAGPYEIGLAAALGALFAYALTTANPVFITNTAFLLAATLYVLTKITSPPPRSDATQSGTG</sequence>
<accession>A0A7L4P7X5</accession>
<dbReference type="GeneID" id="5055274"/>
<dbReference type="EMBL" id="JAAVJF010000001">
    <property type="protein sequence ID" value="NYR14764.1"/>
    <property type="molecule type" value="Genomic_DNA"/>
</dbReference>
<dbReference type="GO" id="GO:0016757">
    <property type="term" value="F:glycosyltransferase activity"/>
    <property type="evidence" value="ECO:0007669"/>
    <property type="project" value="UniProtKB-KW"/>
</dbReference>
<keyword evidence="5 7" id="KW-1133">Transmembrane helix</keyword>
<feature type="transmembrane region" description="Helical" evidence="7">
    <location>
        <begin position="336"/>
        <end position="360"/>
    </location>
</feature>
<dbReference type="Proteomes" id="UP000554766">
    <property type="component" value="Unassembled WGS sequence"/>
</dbReference>
<feature type="transmembrane region" description="Helical" evidence="7">
    <location>
        <begin position="372"/>
        <end position="393"/>
    </location>
</feature>
<evidence type="ECO:0000256" key="6">
    <source>
        <dbReference type="ARBA" id="ARBA00023136"/>
    </source>
</evidence>
<keyword evidence="10" id="KW-1185">Reference proteome</keyword>
<dbReference type="Pfam" id="PF13632">
    <property type="entry name" value="Glyco_trans_2_3"/>
    <property type="match status" value="1"/>
</dbReference>
<proteinExistence type="predicted"/>
<dbReference type="AlphaFoldDB" id="A0A7L4P7X5"/>
<evidence type="ECO:0000256" key="2">
    <source>
        <dbReference type="ARBA" id="ARBA00022676"/>
    </source>
</evidence>
<comment type="subcellular location">
    <subcellularLocation>
        <location evidence="1">Membrane</location>
        <topology evidence="1">Multi-pass membrane protein</topology>
    </subcellularLocation>
</comment>
<dbReference type="InterPro" id="IPR001173">
    <property type="entry name" value="Glyco_trans_2-like"/>
</dbReference>